<evidence type="ECO:0000256" key="5">
    <source>
        <dbReference type="ARBA" id="ARBA00022822"/>
    </source>
</evidence>
<organism evidence="10 11">
    <name type="scientific">Methanococcus voltae (strain ATCC BAA-1334 / A3)</name>
    <dbReference type="NCBI Taxonomy" id="456320"/>
    <lineage>
        <taxon>Archaea</taxon>
        <taxon>Methanobacteriati</taxon>
        <taxon>Methanobacteriota</taxon>
        <taxon>Methanomada group</taxon>
        <taxon>Methanococci</taxon>
        <taxon>Methanococcales</taxon>
        <taxon>Methanococcaceae</taxon>
        <taxon>Methanococcus</taxon>
    </lineage>
</organism>
<evidence type="ECO:0000256" key="6">
    <source>
        <dbReference type="ARBA" id="ARBA00023141"/>
    </source>
</evidence>
<dbReference type="STRING" id="456320.Mvol_0576"/>
<dbReference type="AlphaFoldDB" id="D7DSX5"/>
<dbReference type="FunCoup" id="D7DSX5">
    <property type="interactions" value="80"/>
</dbReference>
<dbReference type="KEGG" id="mvo:Mvol_0576"/>
<reference evidence="10 11" key="1">
    <citation type="submission" date="2010-05" db="EMBL/GenBank/DDBJ databases">
        <title>Complete sequence of Methanococcus voltae A3.</title>
        <authorList>
            <consortium name="US DOE Joint Genome Institute"/>
            <person name="Lucas S."/>
            <person name="Copeland A."/>
            <person name="Lapidus A."/>
            <person name="Cheng J.-F."/>
            <person name="Bruce D."/>
            <person name="Goodwin L."/>
            <person name="Pitluck S."/>
            <person name="Lowry S."/>
            <person name="Clum A."/>
            <person name="Land M."/>
            <person name="Hauser L."/>
            <person name="Kyrpides N."/>
            <person name="Mikhailova N."/>
            <person name="Whitman W.B."/>
            <person name="Woyke T."/>
        </authorList>
    </citation>
    <scope>NUCLEOTIDE SEQUENCE [LARGE SCALE GENOMIC DNA]</scope>
    <source>
        <strain evidence="11">ATCC BAA-1334 / A3</strain>
    </source>
</reference>
<evidence type="ECO:0000256" key="2">
    <source>
        <dbReference type="ARBA" id="ARBA00004664"/>
    </source>
</evidence>
<dbReference type="InterPro" id="IPR011060">
    <property type="entry name" value="RibuloseP-bd_barrel"/>
</dbReference>
<keyword evidence="11" id="KW-1185">Reference proteome</keyword>
<dbReference type="InParanoid" id="D7DSX5"/>
<dbReference type="HAMAP" id="MF_00135">
    <property type="entry name" value="PRAI"/>
    <property type="match status" value="1"/>
</dbReference>
<evidence type="ECO:0000313" key="11">
    <source>
        <dbReference type="Proteomes" id="UP000007722"/>
    </source>
</evidence>
<comment type="pathway">
    <text evidence="2 8">Amino-acid biosynthesis; L-tryptophan biosynthesis; L-tryptophan from chorismate: step 3/5.</text>
</comment>
<dbReference type="Pfam" id="PF00697">
    <property type="entry name" value="PRAI"/>
    <property type="match status" value="1"/>
</dbReference>
<evidence type="ECO:0000256" key="3">
    <source>
        <dbReference type="ARBA" id="ARBA00007571"/>
    </source>
</evidence>
<dbReference type="OrthoDB" id="27513at2157"/>
<comment type="similarity">
    <text evidence="3 8">Belongs to the TrpF family.</text>
</comment>
<evidence type="ECO:0000256" key="4">
    <source>
        <dbReference type="ARBA" id="ARBA00022605"/>
    </source>
</evidence>
<evidence type="ECO:0000256" key="7">
    <source>
        <dbReference type="ARBA" id="ARBA00023235"/>
    </source>
</evidence>
<sequence>MFLKICGIKTLDELKIVEKYANATGIIVECESKRRIELETGLNIIKNSKIPVFAVSTTKDLELWKKIVESIENTLSNSNSYNSSNSKIKPHIQIHTDMDVKNIEFLKTEYDCVIMKSFEVSKHSLDPEKDAENLLSEIEGYEVDKILLDTGKGCGKIHDHRISQIISKKIDVVLAGGLNFENVNNIVNSVNPYGIDMSSGVEKNNRKDEYLIKKVCNNLKLKS</sequence>
<protein>
    <recommendedName>
        <fullName evidence="8">N-(5'-phosphoribosyl)anthranilate isomerase</fullName>
        <shortName evidence="8">PRAI</shortName>
        <ecNumber evidence="8">5.3.1.24</ecNumber>
    </recommendedName>
</protein>
<dbReference type="EMBL" id="CP002057">
    <property type="protein sequence ID" value="ADI36235.1"/>
    <property type="molecule type" value="Genomic_DNA"/>
</dbReference>
<keyword evidence="7 8" id="KW-0413">Isomerase</keyword>
<dbReference type="PANTHER" id="PTHR42894:SF1">
    <property type="entry name" value="N-(5'-PHOSPHORIBOSYL)ANTHRANILATE ISOMERASE"/>
    <property type="match status" value="1"/>
</dbReference>
<evidence type="ECO:0000259" key="9">
    <source>
        <dbReference type="Pfam" id="PF00697"/>
    </source>
</evidence>
<evidence type="ECO:0000256" key="8">
    <source>
        <dbReference type="HAMAP-Rule" id="MF_00135"/>
    </source>
</evidence>
<dbReference type="InterPro" id="IPR044643">
    <property type="entry name" value="TrpF_fam"/>
</dbReference>
<dbReference type="UniPathway" id="UPA00035">
    <property type="reaction ID" value="UER00042"/>
</dbReference>
<dbReference type="InterPro" id="IPR013785">
    <property type="entry name" value="Aldolase_TIM"/>
</dbReference>
<proteinExistence type="inferred from homology"/>
<evidence type="ECO:0000313" key="10">
    <source>
        <dbReference type="EMBL" id="ADI36235.1"/>
    </source>
</evidence>
<dbReference type="Proteomes" id="UP000007722">
    <property type="component" value="Chromosome"/>
</dbReference>
<dbReference type="SUPFAM" id="SSF51366">
    <property type="entry name" value="Ribulose-phoshate binding barrel"/>
    <property type="match status" value="1"/>
</dbReference>
<keyword evidence="6 8" id="KW-0057">Aromatic amino acid biosynthesis</keyword>
<dbReference type="EC" id="5.3.1.24" evidence="8"/>
<dbReference type="InterPro" id="IPR001240">
    <property type="entry name" value="PRAI_dom"/>
</dbReference>
<dbReference type="PANTHER" id="PTHR42894">
    <property type="entry name" value="N-(5'-PHOSPHORIBOSYL)ANTHRANILATE ISOMERASE"/>
    <property type="match status" value="1"/>
</dbReference>
<keyword evidence="5 8" id="KW-0822">Tryptophan biosynthesis</keyword>
<gene>
    <name evidence="8" type="primary">trpF</name>
    <name evidence="10" type="ordered locus">Mvol_0576</name>
</gene>
<accession>D7DSX5</accession>
<comment type="catalytic activity">
    <reaction evidence="1 8">
        <text>N-(5-phospho-beta-D-ribosyl)anthranilate = 1-(2-carboxyphenylamino)-1-deoxy-D-ribulose 5-phosphate</text>
        <dbReference type="Rhea" id="RHEA:21540"/>
        <dbReference type="ChEBI" id="CHEBI:18277"/>
        <dbReference type="ChEBI" id="CHEBI:58613"/>
        <dbReference type="EC" id="5.3.1.24"/>
    </reaction>
</comment>
<dbReference type="Gene3D" id="3.20.20.70">
    <property type="entry name" value="Aldolase class I"/>
    <property type="match status" value="1"/>
</dbReference>
<dbReference type="HOGENOM" id="CLU_076364_2_0_2"/>
<dbReference type="GO" id="GO:0000162">
    <property type="term" value="P:L-tryptophan biosynthetic process"/>
    <property type="evidence" value="ECO:0007669"/>
    <property type="project" value="UniProtKB-UniRule"/>
</dbReference>
<name>D7DSX5_METV3</name>
<dbReference type="eggNOG" id="arCOG01983">
    <property type="taxonomic scope" value="Archaea"/>
</dbReference>
<keyword evidence="4 8" id="KW-0028">Amino-acid biosynthesis</keyword>
<dbReference type="GO" id="GO:0004640">
    <property type="term" value="F:phosphoribosylanthranilate isomerase activity"/>
    <property type="evidence" value="ECO:0007669"/>
    <property type="project" value="UniProtKB-UniRule"/>
</dbReference>
<dbReference type="NCBIfam" id="NF002304">
    <property type="entry name" value="PRK01222.2-4"/>
    <property type="match status" value="1"/>
</dbReference>
<evidence type="ECO:0000256" key="1">
    <source>
        <dbReference type="ARBA" id="ARBA00001164"/>
    </source>
</evidence>
<feature type="domain" description="N-(5'phosphoribosyl) anthranilate isomerase (PRAI)" evidence="9">
    <location>
        <begin position="92"/>
        <end position="217"/>
    </location>
</feature>